<dbReference type="SUPFAM" id="SSF63748">
    <property type="entry name" value="Tudor/PWWP/MBT"/>
    <property type="match status" value="1"/>
</dbReference>
<reference evidence="2" key="1">
    <citation type="submission" date="2018-07" db="EMBL/GenBank/DDBJ databases">
        <authorList>
            <person name="Quirk P.G."/>
            <person name="Krulwich T.A."/>
        </authorList>
    </citation>
    <scope>NUCLEOTIDE SEQUENCE</scope>
</reference>
<organism evidence="2">
    <name type="scientific">Culicoides sonorensis</name>
    <name type="common">Biting midge</name>
    <dbReference type="NCBI Taxonomy" id="179676"/>
    <lineage>
        <taxon>Eukaryota</taxon>
        <taxon>Metazoa</taxon>
        <taxon>Ecdysozoa</taxon>
        <taxon>Arthropoda</taxon>
        <taxon>Hexapoda</taxon>
        <taxon>Insecta</taxon>
        <taxon>Pterygota</taxon>
        <taxon>Neoptera</taxon>
        <taxon>Endopterygota</taxon>
        <taxon>Diptera</taxon>
        <taxon>Nematocera</taxon>
        <taxon>Chironomoidea</taxon>
        <taxon>Ceratopogonidae</taxon>
        <taxon>Ceratopogoninae</taxon>
        <taxon>Culicoides</taxon>
        <taxon>Monoculicoides</taxon>
    </lineage>
</organism>
<evidence type="ECO:0000259" key="1">
    <source>
        <dbReference type="Pfam" id="PF00567"/>
    </source>
</evidence>
<dbReference type="Pfam" id="PF00567">
    <property type="entry name" value="TUDOR"/>
    <property type="match status" value="1"/>
</dbReference>
<dbReference type="Gene3D" id="2.30.30.140">
    <property type="match status" value="1"/>
</dbReference>
<sequence length="426" mass="49909">MNSLSDLESDIECNINVLDDSTKPIRTKALCRLKVLNQQNSDLDDIESVFEDVKPKKRRKRKNRSRHRPIRRHSIVEFEDSSCDSNTEEENSLVDEMSSLSVKSGKSSLNPFKTDFDEEITAMALPGLNKNHEILFVCAPTNIVRHKEEIPDATIFYDTTFEMGISAIYSPYKFWFYLSRESEEFTDLTRKMDGFYNACYSSYVIPPQCIRINRPAAYRTSVGWRRVFILKSLNLETLSLTPNTKVTVFLIDFGEIIEANIDYLCFLSKDFAKLPRQSYRGRLALVSPLGCIHWSPYASVELGKITYKRTLEAKVYAYETNEQIFHLVLYDKANCKYYGSIQNIFAYYKYCQIYTYEEEIGRWPFKDELYPTFDMIEKHEFLESNEEQYYYSEEYKSLKIKQCTVYPQAAVGMKNEHNEQKEQSQS</sequence>
<dbReference type="AlphaFoldDB" id="A0A336LQG5"/>
<feature type="domain" description="Tudor" evidence="1">
    <location>
        <begin position="159"/>
        <end position="284"/>
    </location>
</feature>
<dbReference type="PANTHER" id="PTHR22948">
    <property type="entry name" value="TUDOR DOMAIN CONTAINING PROTEIN"/>
    <property type="match status" value="1"/>
</dbReference>
<protein>
    <submittedName>
        <fullName evidence="2">CSON010705 protein</fullName>
    </submittedName>
</protein>
<dbReference type="GO" id="GO:0005737">
    <property type="term" value="C:cytoplasm"/>
    <property type="evidence" value="ECO:0007669"/>
    <property type="project" value="UniProtKB-ARBA"/>
</dbReference>
<accession>A0A336LQG5</accession>
<name>A0A336LQG5_CULSO</name>
<evidence type="ECO:0000313" key="2">
    <source>
        <dbReference type="EMBL" id="SSX18789.1"/>
    </source>
</evidence>
<dbReference type="PANTHER" id="PTHR22948:SF76">
    <property type="entry name" value="FI20010P1-RELATED"/>
    <property type="match status" value="1"/>
</dbReference>
<dbReference type="VEuPathDB" id="VectorBase:CSON010705"/>
<dbReference type="Gene3D" id="2.40.50.90">
    <property type="match status" value="1"/>
</dbReference>
<dbReference type="InterPro" id="IPR035437">
    <property type="entry name" value="SNase_OB-fold_sf"/>
</dbReference>
<dbReference type="EMBL" id="UFQT01000043">
    <property type="protein sequence ID" value="SSX18789.1"/>
    <property type="molecule type" value="Genomic_DNA"/>
</dbReference>
<gene>
    <name evidence="2" type="primary">CSON010705</name>
</gene>
<dbReference type="InterPro" id="IPR050621">
    <property type="entry name" value="Tudor_domain_containing"/>
</dbReference>
<proteinExistence type="predicted"/>
<dbReference type="InterPro" id="IPR002999">
    <property type="entry name" value="Tudor"/>
</dbReference>